<protein>
    <submittedName>
        <fullName evidence="1">Uncharacterized protein</fullName>
    </submittedName>
</protein>
<organism evidence="1 2">
    <name type="scientific">Saccharopolyspora gregorii</name>
    <dbReference type="NCBI Taxonomy" id="33914"/>
    <lineage>
        <taxon>Bacteria</taxon>
        <taxon>Bacillati</taxon>
        <taxon>Actinomycetota</taxon>
        <taxon>Actinomycetes</taxon>
        <taxon>Pseudonocardiales</taxon>
        <taxon>Pseudonocardiaceae</taxon>
        <taxon>Saccharopolyspora</taxon>
    </lineage>
</organism>
<proteinExistence type="predicted"/>
<gene>
    <name evidence="1" type="ORF">GCM10020366_33620</name>
</gene>
<name>A0ABP6RTA7_9PSEU</name>
<comment type="caution">
    <text evidence="1">The sequence shown here is derived from an EMBL/GenBank/DDBJ whole genome shotgun (WGS) entry which is preliminary data.</text>
</comment>
<evidence type="ECO:0000313" key="1">
    <source>
        <dbReference type="EMBL" id="GAA3359070.1"/>
    </source>
</evidence>
<dbReference type="Proteomes" id="UP001500483">
    <property type="component" value="Unassembled WGS sequence"/>
</dbReference>
<keyword evidence="2" id="KW-1185">Reference proteome</keyword>
<sequence length="60" mass="6586">MNGPFDQWNGTNGPFTWNEHDLRARVNGPFDQLEGTNGPFTPAAGEIVSVFGWVNGPLVR</sequence>
<dbReference type="EMBL" id="BAAAYK010000038">
    <property type="protein sequence ID" value="GAA3359070.1"/>
    <property type="molecule type" value="Genomic_DNA"/>
</dbReference>
<accession>A0ABP6RTA7</accession>
<evidence type="ECO:0000313" key="2">
    <source>
        <dbReference type="Proteomes" id="UP001500483"/>
    </source>
</evidence>
<reference evidence="2" key="1">
    <citation type="journal article" date="2019" name="Int. J. Syst. Evol. Microbiol.">
        <title>The Global Catalogue of Microorganisms (GCM) 10K type strain sequencing project: providing services to taxonomists for standard genome sequencing and annotation.</title>
        <authorList>
            <consortium name="The Broad Institute Genomics Platform"/>
            <consortium name="The Broad Institute Genome Sequencing Center for Infectious Disease"/>
            <person name="Wu L."/>
            <person name="Ma J."/>
        </authorList>
    </citation>
    <scope>NUCLEOTIDE SEQUENCE [LARGE SCALE GENOMIC DNA]</scope>
    <source>
        <strain evidence="2">JCM 9687</strain>
    </source>
</reference>